<gene>
    <name evidence="2" type="ORF">TW71_10930</name>
</gene>
<accession>A0A837G9F9</accession>
<reference evidence="2" key="1">
    <citation type="journal article" date="2015" name="BMC Genomics">
        <title>Genome mining reveals unlocked bioactive potential of marine Gram-negative bacteria.</title>
        <authorList>
            <person name="Machado H."/>
            <person name="Sonnenschein E.C."/>
            <person name="Melchiorsen J."/>
            <person name="Gram L."/>
        </authorList>
    </citation>
    <scope>NUCLEOTIDE SEQUENCE</scope>
    <source>
        <strain evidence="2">S2052</strain>
    </source>
</reference>
<sequence>MSAMALLDSINVPRKHLFSMLLLCLLNVILILVLIGCANLHLDSSTKQAAREIETHFDRIKDDFNYLAKDNKLAESCDVLLVEMRQSVFETHMAKEVAVFREGGQFFCATNKGKVSFNLYPHIYQELKSLPLHQTVAYFKAAINRLNSIGLLFLDDQQRGVSILIPPGYLFELIEQKFAPQGIDFDLWISGQLVDNKSSMNSSHSEVLRFSEYQGERFPFALKSQAGHAYYLSYIFDKYWVFLLVSSVVIVSYSFSSKRRIAKNSLEFSLVDALNRGYFECYYQPIIDASSHRAIGCEALLRWNDPKRGFVSPGIFIPLAEKLNLINRLTYYVFNQVVDFIAKNESVLIGKYVSINVSRKTLIAPRLLRIVKQFQKAHPHILKKLVFEITENGEYTDEELEIAKKHIQELCRTGIRIAVDDFGTGYSGLNFVSQLPFEIMKIDRVFVKNLDKQQSTKPVLESMVNLARSRNMTVIVEGVETDIQLQILLDMGFVYIQGFLFARPMPEQEVIEYLKHINKINAINTQCRETPALES</sequence>
<dbReference type="InterPro" id="IPR050706">
    <property type="entry name" value="Cyclic-di-GMP_PDE-like"/>
</dbReference>
<dbReference type="EMBL" id="JXXR01000011">
    <property type="protein sequence ID" value="KJY73276.1"/>
    <property type="molecule type" value="Genomic_DNA"/>
</dbReference>
<comment type="caution">
    <text evidence="2">The sequence shown here is derived from an EMBL/GenBank/DDBJ whole genome shotgun (WGS) entry which is preliminary data.</text>
</comment>
<dbReference type="Pfam" id="PF00563">
    <property type="entry name" value="EAL"/>
    <property type="match status" value="1"/>
</dbReference>
<dbReference type="CDD" id="cd01948">
    <property type="entry name" value="EAL"/>
    <property type="match status" value="1"/>
</dbReference>
<proteinExistence type="predicted"/>
<dbReference type="PANTHER" id="PTHR33121:SF79">
    <property type="entry name" value="CYCLIC DI-GMP PHOSPHODIESTERASE PDED-RELATED"/>
    <property type="match status" value="1"/>
</dbReference>
<protein>
    <submittedName>
        <fullName evidence="2">Diguanylate cyclase</fullName>
    </submittedName>
</protein>
<evidence type="ECO:0000259" key="1">
    <source>
        <dbReference type="PROSITE" id="PS50883"/>
    </source>
</evidence>
<dbReference type="AlphaFoldDB" id="A0A837G9F9"/>
<dbReference type="InterPro" id="IPR001633">
    <property type="entry name" value="EAL_dom"/>
</dbReference>
<feature type="domain" description="EAL" evidence="1">
    <location>
        <begin position="263"/>
        <end position="518"/>
    </location>
</feature>
<evidence type="ECO:0000313" key="2">
    <source>
        <dbReference type="EMBL" id="KJY73276.1"/>
    </source>
</evidence>
<dbReference type="Gene3D" id="3.20.20.450">
    <property type="entry name" value="EAL domain"/>
    <property type="match status" value="1"/>
</dbReference>
<name>A0A837G9F9_9VIBR</name>
<organism evidence="2">
    <name type="scientific">Vibrio coralliilyticus</name>
    <dbReference type="NCBI Taxonomy" id="190893"/>
    <lineage>
        <taxon>Bacteria</taxon>
        <taxon>Pseudomonadati</taxon>
        <taxon>Pseudomonadota</taxon>
        <taxon>Gammaproteobacteria</taxon>
        <taxon>Vibrionales</taxon>
        <taxon>Vibrionaceae</taxon>
        <taxon>Vibrio</taxon>
    </lineage>
</organism>
<dbReference type="InterPro" id="IPR035919">
    <property type="entry name" value="EAL_sf"/>
</dbReference>
<dbReference type="PANTHER" id="PTHR33121">
    <property type="entry name" value="CYCLIC DI-GMP PHOSPHODIESTERASE PDEF"/>
    <property type="match status" value="1"/>
</dbReference>
<dbReference type="PROSITE" id="PS50883">
    <property type="entry name" value="EAL"/>
    <property type="match status" value="1"/>
</dbReference>
<dbReference type="GO" id="GO:0071111">
    <property type="term" value="F:cyclic-guanylate-specific phosphodiesterase activity"/>
    <property type="evidence" value="ECO:0007669"/>
    <property type="project" value="InterPro"/>
</dbReference>
<dbReference type="SUPFAM" id="SSF141868">
    <property type="entry name" value="EAL domain-like"/>
    <property type="match status" value="1"/>
</dbReference>
<dbReference type="SMART" id="SM00052">
    <property type="entry name" value="EAL"/>
    <property type="match status" value="1"/>
</dbReference>
<dbReference type="RefSeq" id="WP_045985904.1">
    <property type="nucleotide sequence ID" value="NZ_JAPVQX010000004.1"/>
</dbReference>